<feature type="transmembrane region" description="Helical" evidence="1">
    <location>
        <begin position="434"/>
        <end position="450"/>
    </location>
</feature>
<reference evidence="2" key="1">
    <citation type="submission" date="2021-01" db="EMBL/GenBank/DDBJ databases">
        <authorList>
            <person name="Corre E."/>
            <person name="Pelletier E."/>
            <person name="Niang G."/>
            <person name="Scheremetjew M."/>
            <person name="Finn R."/>
            <person name="Kale V."/>
            <person name="Holt S."/>
            <person name="Cochrane G."/>
            <person name="Meng A."/>
            <person name="Brown T."/>
            <person name="Cohen L."/>
        </authorList>
    </citation>
    <scope>NUCLEOTIDE SEQUENCE</scope>
    <source>
        <strain evidence="2">CCMP1510</strain>
    </source>
</reference>
<sequence length="451" mass="52471">MAIGFDMVSAVKPNRENGETWGQMRHATKIKARNDNNSKDQEWKTRKSLCLYDYYVMIVAVPYLLMKSFFMVVPCFLLSLPLCLWCKINGLCLKTPTERFTRRCFLALLALPLSLPLFVLAFLSLILDFLIYYLFGLPIFIIRSIFCQTKICQSYRALRPYRSGPWIAWYANDFYIALLGQILRHGACESALKLAWTFTYVPMLKYWINCNPLIYNLEERFVQQISTPMADMHINDIVQAGKNLINRTKNTHSTRIRLDMGRFVPHYPYPPPSRNWALGLQAGGNKLYTSFLLVHTTHFQHEDSIQLRDENALILSNSVEVPYVRVMLWYNNPYHFVTGYVEAHVSNGRPSQPDKNPAFEHPMWVVTSRSPMLSDRNSWTGIGSIDHFFDSWLPWFVQETRRLVRGDAAAIEMYQEVESKNGISRVKEGKKKTCCSWPCYIIYLLLFLSIK</sequence>
<name>A0A7S3JSR5_9STRA</name>
<accession>A0A7S3JSR5</accession>
<gene>
    <name evidence="2" type="ORF">ALAG00032_LOCUS4573</name>
</gene>
<proteinExistence type="predicted"/>
<evidence type="ECO:0000313" key="2">
    <source>
        <dbReference type="EMBL" id="CAE0363832.1"/>
    </source>
</evidence>
<feature type="transmembrane region" description="Helical" evidence="1">
    <location>
        <begin position="129"/>
        <end position="146"/>
    </location>
</feature>
<feature type="transmembrane region" description="Helical" evidence="1">
    <location>
        <begin position="104"/>
        <end position="123"/>
    </location>
</feature>
<feature type="transmembrane region" description="Helical" evidence="1">
    <location>
        <begin position="71"/>
        <end position="92"/>
    </location>
</feature>
<protein>
    <submittedName>
        <fullName evidence="2">Uncharacterized protein</fullName>
    </submittedName>
</protein>
<dbReference type="AlphaFoldDB" id="A0A7S3JSR5"/>
<organism evidence="2">
    <name type="scientific">Aureoumbra lagunensis</name>
    <dbReference type="NCBI Taxonomy" id="44058"/>
    <lineage>
        <taxon>Eukaryota</taxon>
        <taxon>Sar</taxon>
        <taxon>Stramenopiles</taxon>
        <taxon>Ochrophyta</taxon>
        <taxon>Pelagophyceae</taxon>
        <taxon>Pelagomonadales</taxon>
        <taxon>Aureoumbra</taxon>
    </lineage>
</organism>
<keyword evidence="1" id="KW-1133">Transmembrane helix</keyword>
<evidence type="ECO:0000256" key="1">
    <source>
        <dbReference type="SAM" id="Phobius"/>
    </source>
</evidence>
<keyword evidence="1" id="KW-0812">Transmembrane</keyword>
<feature type="transmembrane region" description="Helical" evidence="1">
    <location>
        <begin position="49"/>
        <end position="65"/>
    </location>
</feature>
<dbReference type="EMBL" id="HBIJ01006490">
    <property type="protein sequence ID" value="CAE0363832.1"/>
    <property type="molecule type" value="Transcribed_RNA"/>
</dbReference>
<keyword evidence="1" id="KW-0472">Membrane</keyword>